<organism evidence="3 4">
    <name type="scientific">Popillia japonica</name>
    <name type="common">Japanese beetle</name>
    <dbReference type="NCBI Taxonomy" id="7064"/>
    <lineage>
        <taxon>Eukaryota</taxon>
        <taxon>Metazoa</taxon>
        <taxon>Ecdysozoa</taxon>
        <taxon>Arthropoda</taxon>
        <taxon>Hexapoda</taxon>
        <taxon>Insecta</taxon>
        <taxon>Pterygota</taxon>
        <taxon>Neoptera</taxon>
        <taxon>Endopterygota</taxon>
        <taxon>Coleoptera</taxon>
        <taxon>Polyphaga</taxon>
        <taxon>Scarabaeiformia</taxon>
        <taxon>Scarabaeidae</taxon>
        <taxon>Rutelinae</taxon>
        <taxon>Popillia</taxon>
    </lineage>
</organism>
<keyword evidence="4" id="KW-1185">Reference proteome</keyword>
<dbReference type="Proteomes" id="UP001458880">
    <property type="component" value="Unassembled WGS sequence"/>
</dbReference>
<dbReference type="GO" id="GO:0015074">
    <property type="term" value="P:DNA integration"/>
    <property type="evidence" value="ECO:0007669"/>
    <property type="project" value="InterPro"/>
</dbReference>
<dbReference type="AlphaFoldDB" id="A0AAW1KJK9"/>
<sequence>MHLPIKEKGDVERNAVWPNRRYKILHAPFSSTKRIVETLQLNCSRVTVWRRLKDAGIHCKIPARKINLTAQHCADRVTFAEANINRNWNNAIFTDEKIFCSDTPSQKPLYRMNNSRFAERHVLRCNRAGRITLGMWGWMSRAGPGQLTEISGRMDAEEYINILETVMVPSVQAVYGNEPLIYIQDNSAVHTSRLVRNWFGRHPQFTLLRWPAKSPDLNPIENLWGYIVREWDDEVHDGIRHRNALFEHATNLWERYRYRPSCQHLVDSMQRRLQETIANNGLWTKY</sequence>
<dbReference type="Pfam" id="PF01498">
    <property type="entry name" value="HTH_Tnp_Tc3_2"/>
    <property type="match status" value="1"/>
</dbReference>
<gene>
    <name evidence="3" type="ORF">QE152_g22862</name>
</gene>
<dbReference type="Pfam" id="PF13358">
    <property type="entry name" value="DDE_3"/>
    <property type="match status" value="1"/>
</dbReference>
<keyword evidence="3" id="KW-0540">Nuclease</keyword>
<keyword evidence="3" id="KW-0255">Endonuclease</keyword>
<dbReference type="InterPro" id="IPR052338">
    <property type="entry name" value="Transposase_5"/>
</dbReference>
<dbReference type="PANTHER" id="PTHR23022">
    <property type="entry name" value="TRANSPOSABLE ELEMENT-RELATED"/>
    <property type="match status" value="1"/>
</dbReference>
<dbReference type="GO" id="GO:0003677">
    <property type="term" value="F:DNA binding"/>
    <property type="evidence" value="ECO:0007669"/>
    <property type="project" value="InterPro"/>
</dbReference>
<dbReference type="PANTHER" id="PTHR23022:SF134">
    <property type="entry name" value="TRANSPOSABLE ELEMENT TC1 TRANSPOSASE"/>
    <property type="match status" value="1"/>
</dbReference>
<evidence type="ECO:0000259" key="2">
    <source>
        <dbReference type="Pfam" id="PF13358"/>
    </source>
</evidence>
<dbReference type="Gene3D" id="3.30.420.10">
    <property type="entry name" value="Ribonuclease H-like superfamily/Ribonuclease H"/>
    <property type="match status" value="1"/>
</dbReference>
<dbReference type="GO" id="GO:0006313">
    <property type="term" value="P:DNA transposition"/>
    <property type="evidence" value="ECO:0007669"/>
    <property type="project" value="InterPro"/>
</dbReference>
<proteinExistence type="predicted"/>
<reference evidence="3 4" key="1">
    <citation type="journal article" date="2024" name="BMC Genomics">
        <title>De novo assembly and annotation of Popillia japonica's genome with initial clues to its potential as an invasive pest.</title>
        <authorList>
            <person name="Cucini C."/>
            <person name="Boschi S."/>
            <person name="Funari R."/>
            <person name="Cardaioli E."/>
            <person name="Iannotti N."/>
            <person name="Marturano G."/>
            <person name="Paoli F."/>
            <person name="Bruttini M."/>
            <person name="Carapelli A."/>
            <person name="Frati F."/>
            <person name="Nardi F."/>
        </authorList>
    </citation>
    <scope>NUCLEOTIDE SEQUENCE [LARGE SCALE GENOMIC DNA]</scope>
    <source>
        <strain evidence="3">DMR45628</strain>
    </source>
</reference>
<dbReference type="InterPro" id="IPR002492">
    <property type="entry name" value="Transposase_Tc1-like"/>
</dbReference>
<accession>A0AAW1KJK9</accession>
<dbReference type="EMBL" id="JASPKY010000223">
    <property type="protein sequence ID" value="KAK9719069.1"/>
    <property type="molecule type" value="Genomic_DNA"/>
</dbReference>
<protein>
    <submittedName>
        <fullName evidence="3">DDE superfamily endonuclease</fullName>
    </submittedName>
</protein>
<comment type="caution">
    <text evidence="3">The sequence shown here is derived from an EMBL/GenBank/DDBJ whole genome shotgun (WGS) entry which is preliminary data.</text>
</comment>
<dbReference type="InterPro" id="IPR038717">
    <property type="entry name" value="Tc1-like_DDE_dom"/>
</dbReference>
<dbReference type="GO" id="GO:0004519">
    <property type="term" value="F:endonuclease activity"/>
    <property type="evidence" value="ECO:0007669"/>
    <property type="project" value="UniProtKB-KW"/>
</dbReference>
<evidence type="ECO:0000313" key="3">
    <source>
        <dbReference type="EMBL" id="KAK9719069.1"/>
    </source>
</evidence>
<evidence type="ECO:0000313" key="4">
    <source>
        <dbReference type="Proteomes" id="UP001458880"/>
    </source>
</evidence>
<name>A0AAW1KJK9_POPJA</name>
<feature type="domain" description="Transposase Tc1-like" evidence="1">
    <location>
        <begin position="26"/>
        <end position="84"/>
    </location>
</feature>
<evidence type="ECO:0000259" key="1">
    <source>
        <dbReference type="Pfam" id="PF01498"/>
    </source>
</evidence>
<feature type="domain" description="Tc1-like transposase DDE" evidence="2">
    <location>
        <begin position="92"/>
        <end position="233"/>
    </location>
</feature>
<keyword evidence="3" id="KW-0378">Hydrolase</keyword>
<dbReference type="InterPro" id="IPR036397">
    <property type="entry name" value="RNaseH_sf"/>
</dbReference>